<protein>
    <submittedName>
        <fullName evidence="1">Uncharacterized protein</fullName>
    </submittedName>
</protein>
<proteinExistence type="predicted"/>
<dbReference type="EMBL" id="PXYW01000014">
    <property type="protein sequence ID" value="PSR33988.1"/>
    <property type="molecule type" value="Genomic_DNA"/>
</dbReference>
<organism evidence="1 2">
    <name type="scientific">Sulfobacillus benefaciens</name>
    <dbReference type="NCBI Taxonomy" id="453960"/>
    <lineage>
        <taxon>Bacteria</taxon>
        <taxon>Bacillati</taxon>
        <taxon>Bacillota</taxon>
        <taxon>Clostridia</taxon>
        <taxon>Eubacteriales</taxon>
        <taxon>Clostridiales Family XVII. Incertae Sedis</taxon>
        <taxon>Sulfobacillus</taxon>
    </lineage>
</organism>
<evidence type="ECO:0000313" key="1">
    <source>
        <dbReference type="EMBL" id="PSR33988.1"/>
    </source>
</evidence>
<accession>A0A2T2XHM9</accession>
<dbReference type="AlphaFoldDB" id="A0A2T2XHM9"/>
<comment type="caution">
    <text evidence="1">The sequence shown here is derived from an EMBL/GenBank/DDBJ whole genome shotgun (WGS) entry which is preliminary data.</text>
</comment>
<sequence>MTNLQRARATQSNGIQTVLEGRSVISDVLGGTIFSRLTECAYAWGRLQHVAFLDGQTVALSITTPNPIAPPGYLLAPTQCARSVERQLNLGLPAADTPLHSPSVHRLRAVLKVLTFVCESFQDNTIELD</sequence>
<evidence type="ECO:0000313" key="2">
    <source>
        <dbReference type="Proteomes" id="UP000242972"/>
    </source>
</evidence>
<name>A0A2T2XHM9_9FIRM</name>
<dbReference type="Proteomes" id="UP000242972">
    <property type="component" value="Unassembled WGS sequence"/>
</dbReference>
<reference evidence="1 2" key="1">
    <citation type="journal article" date="2014" name="BMC Genomics">
        <title>Comparison of environmental and isolate Sulfobacillus genomes reveals diverse carbon, sulfur, nitrogen, and hydrogen metabolisms.</title>
        <authorList>
            <person name="Justice N.B."/>
            <person name="Norman A."/>
            <person name="Brown C.T."/>
            <person name="Singh A."/>
            <person name="Thomas B.C."/>
            <person name="Banfield J.F."/>
        </authorList>
    </citation>
    <scope>NUCLEOTIDE SEQUENCE [LARGE SCALE GENOMIC DNA]</scope>
    <source>
        <strain evidence="1">AMDSBA4</strain>
    </source>
</reference>
<gene>
    <name evidence="1" type="ORF">C7B46_07710</name>
</gene>